<organism evidence="1 2">
    <name type="scientific">Didymodactylos carnosus</name>
    <dbReference type="NCBI Taxonomy" id="1234261"/>
    <lineage>
        <taxon>Eukaryota</taxon>
        <taxon>Metazoa</taxon>
        <taxon>Spiralia</taxon>
        <taxon>Gnathifera</taxon>
        <taxon>Rotifera</taxon>
        <taxon>Eurotatoria</taxon>
        <taxon>Bdelloidea</taxon>
        <taxon>Philodinida</taxon>
        <taxon>Philodinidae</taxon>
        <taxon>Didymodactylos</taxon>
    </lineage>
</organism>
<name>A0A8S2Z2P3_9BILA</name>
<dbReference type="OrthoDB" id="10423331at2759"/>
<protein>
    <submittedName>
        <fullName evidence="1">Uncharacterized protein</fullName>
    </submittedName>
</protein>
<reference evidence="1" key="1">
    <citation type="submission" date="2021-02" db="EMBL/GenBank/DDBJ databases">
        <authorList>
            <person name="Nowell W R."/>
        </authorList>
    </citation>
    <scope>NUCLEOTIDE SEQUENCE</scope>
</reference>
<evidence type="ECO:0000313" key="1">
    <source>
        <dbReference type="EMBL" id="CAF4606728.1"/>
    </source>
</evidence>
<dbReference type="Proteomes" id="UP000681722">
    <property type="component" value="Unassembled WGS sequence"/>
</dbReference>
<evidence type="ECO:0000313" key="2">
    <source>
        <dbReference type="Proteomes" id="UP000681722"/>
    </source>
</evidence>
<gene>
    <name evidence="1" type="ORF">SRO942_LOCUS49061</name>
</gene>
<dbReference type="EMBL" id="CAJOBC010129241">
    <property type="protein sequence ID" value="CAF4606728.1"/>
    <property type="molecule type" value="Genomic_DNA"/>
</dbReference>
<dbReference type="AlphaFoldDB" id="A0A8S2Z2P3"/>
<sequence length="190" mass="22182">MDNVEHKCNLYAEYFAFKLTSLDETQRDVTAVLNTDILSSGTGEVIKSFLKISDTVQIYRPVRRYLWPTDIFIFKSNNEDDLPIAFLHCSENIHRDIAFTVDGITDFLFKEGYFDKNPELIPLVVLLSFGNMSKDSDYRQICDRLFPELSDRTNIKEVLLEKIQSMRNSYYKSRALSQLAQFYDEKSDEL</sequence>
<accession>A0A8S2Z2P3</accession>
<proteinExistence type="predicted"/>
<feature type="non-terminal residue" evidence="1">
    <location>
        <position position="190"/>
    </location>
</feature>
<comment type="caution">
    <text evidence="1">The sequence shown here is derived from an EMBL/GenBank/DDBJ whole genome shotgun (WGS) entry which is preliminary data.</text>
</comment>